<dbReference type="GO" id="GO:0031267">
    <property type="term" value="F:small GTPase binding"/>
    <property type="evidence" value="ECO:0007669"/>
    <property type="project" value="InterPro"/>
</dbReference>
<dbReference type="PROSITE" id="PS51231">
    <property type="entry name" value="DAD"/>
    <property type="match status" value="1"/>
</dbReference>
<dbReference type="SUPFAM" id="SSF48371">
    <property type="entry name" value="ARM repeat"/>
    <property type="match status" value="1"/>
</dbReference>
<dbReference type="Pfam" id="PF02181">
    <property type="entry name" value="FH2"/>
    <property type="match status" value="1"/>
</dbReference>
<dbReference type="PANTHER" id="PTHR45725:SF1">
    <property type="entry name" value="DISHEVELLED ASSOCIATED ACTIVATOR OF MORPHOGENESIS, ISOFORM D"/>
    <property type="match status" value="1"/>
</dbReference>
<dbReference type="GO" id="GO:0030036">
    <property type="term" value="P:actin cytoskeleton organization"/>
    <property type="evidence" value="ECO:0007669"/>
    <property type="project" value="InterPro"/>
</dbReference>
<evidence type="ECO:0000259" key="3">
    <source>
        <dbReference type="PROSITE" id="PS51231"/>
    </source>
</evidence>
<dbReference type="Gene3D" id="1.10.238.150">
    <property type="entry name" value="Formin, FH3 diaphanous domain"/>
    <property type="match status" value="1"/>
</dbReference>
<evidence type="ECO:0008006" key="8">
    <source>
        <dbReference type="Google" id="ProtNLM"/>
    </source>
</evidence>
<feature type="domain" description="DAD" evidence="3">
    <location>
        <begin position="1037"/>
        <end position="1069"/>
    </location>
</feature>
<dbReference type="InterPro" id="IPR016024">
    <property type="entry name" value="ARM-type_fold"/>
</dbReference>
<sequence length="1087" mass="123525">MPAKKGFCWCLGSRAPPEISYGVENGGMTIKPIEVDLPMPQDEGELNAIFTELVDELGLDKVHREAMFDLPAEKKWQIYCSKKKEQEDPRSVSWPDYYIEQIDMMNSIFFTHNEDEEIENRTKLADNLKTALRTQPMSFVIRFIELDGLNCLLNFLGRMDWKISNSPVHTSVIGCVKALLNNSEGRAHVLAHPTGLNIIAQSLATNNLRAKVAVLEILGAVCLIPGGHRKVLQAMIHFQNYAGERTRFQSLMNDLDCTTGDHKDEVSLKTAIMSFINASLKYGPGQHQLEFRLHLRYELLMLGIQPIIDKLRMKDNPTLDRHIDFFEMVRNEDEKEFAKKFETYHVDTKSAVAMFDLIKKKLGFSMAYPHFLSILFHFLQLPYGSDVAVQQWQLVDRVVQQITLQTKDGDPDVAPLEIDVKKVVRQLANESAVKDIQQKLRDVQKENDEINSRLTKKERECDVKTEEKEELMSMLNKIKKRLQSEAETHSETQRELEAMKMQLLELQQMVELERAERAKLEYLVKTGSLPDDAKMDLALSNFTAKVLTPPTLTSTAVTGSAPAPPPPPPVPGVAAPAPPPPPPGAGPPPPLLPGAPEMPGVAVRKKNIPTSTQPLKSFNWAKLPDSKVKGTIWTEIDDTKMYKVLDLHDLERTFSAYQRQQETMSSPSTYSSEVMVKGTPKQKELSLVDGRRAQNCTILLSKLKMTSQSLAHAVLTMDTEEELPKDMCEQLLRFVPTPEEKQMLNEHAMEIGQMAKADRFLFEMSRIEHYEQKLKALCYKKKFTERMNECKPKVEAVLEASVQLCKSTKLRKVLEIVLAFGNYMNRGQRGNAAGFKVTSLNKIGDTKSSLDRKVTLLHYLVGVLEKQFPELLDLEEDLTAVRFAAKVNVTELENDVKSLQVGLHDIEKELKYQKKKAAAIPAKDKFVPVMSDFIIVASYNFTELEDLCTQMKVKYEKVLKAFGEDVKKVQADEFFGTFDQFISYFCEAKIENRRQRRMKEEEVKRASFESQQSNNRERSHNGRSFSSSKVNAKENGITNEKGEFDDLISALRTGDVFGEDMAKMKRNRRRSSSTTHTSRERVIVKIS</sequence>
<feature type="compositionally biased region" description="Basic and acidic residues" evidence="2">
    <location>
        <begin position="1077"/>
        <end position="1087"/>
    </location>
</feature>
<reference evidence="6" key="1">
    <citation type="journal article" date="2023" name="Mol. Biol. Evol.">
        <title>Third-Generation Sequencing Reveals the Adaptive Role of the Epigenome in Three Deep-Sea Polychaetes.</title>
        <authorList>
            <person name="Perez M."/>
            <person name="Aroh O."/>
            <person name="Sun Y."/>
            <person name="Lan Y."/>
            <person name="Juniper S.K."/>
            <person name="Young C.R."/>
            <person name="Angers B."/>
            <person name="Qian P.Y."/>
        </authorList>
    </citation>
    <scope>NUCLEOTIDE SEQUENCE</scope>
    <source>
        <strain evidence="6">R07B-5</strain>
    </source>
</reference>
<feature type="region of interest" description="Disordered" evidence="2">
    <location>
        <begin position="1060"/>
        <end position="1087"/>
    </location>
</feature>
<evidence type="ECO:0000313" key="6">
    <source>
        <dbReference type="EMBL" id="KAK2166761.1"/>
    </source>
</evidence>
<keyword evidence="7" id="KW-1185">Reference proteome</keyword>
<protein>
    <recommendedName>
        <fullName evidence="8">Disheveled-associated activator of morphogenesis 1</fullName>
    </recommendedName>
</protein>
<comment type="caution">
    <text evidence="6">The sequence shown here is derived from an EMBL/GenBank/DDBJ whole genome shotgun (WGS) entry which is preliminary data.</text>
</comment>
<evidence type="ECO:0000256" key="2">
    <source>
        <dbReference type="SAM" id="MobiDB-lite"/>
    </source>
</evidence>
<dbReference type="PROSITE" id="PS51444">
    <property type="entry name" value="FH2"/>
    <property type="match status" value="1"/>
</dbReference>
<dbReference type="Gene3D" id="1.20.58.2220">
    <property type="entry name" value="Formin, FH2 domain"/>
    <property type="match status" value="1"/>
</dbReference>
<dbReference type="SUPFAM" id="SSF101447">
    <property type="entry name" value="Formin homology 2 domain (FH2 domain)"/>
    <property type="match status" value="1"/>
</dbReference>
<organism evidence="6 7">
    <name type="scientific">Ridgeia piscesae</name>
    <name type="common">Tubeworm</name>
    <dbReference type="NCBI Taxonomy" id="27915"/>
    <lineage>
        <taxon>Eukaryota</taxon>
        <taxon>Metazoa</taxon>
        <taxon>Spiralia</taxon>
        <taxon>Lophotrochozoa</taxon>
        <taxon>Annelida</taxon>
        <taxon>Polychaeta</taxon>
        <taxon>Sedentaria</taxon>
        <taxon>Canalipalpata</taxon>
        <taxon>Sabellida</taxon>
        <taxon>Siboglinidae</taxon>
        <taxon>Ridgeia</taxon>
    </lineage>
</organism>
<accession>A0AAD9K921</accession>
<dbReference type="SMART" id="SM00498">
    <property type="entry name" value="FH2"/>
    <property type="match status" value="1"/>
</dbReference>
<feature type="domain" description="GBD/FH3" evidence="4">
    <location>
        <begin position="38"/>
        <end position="410"/>
    </location>
</feature>
<evidence type="ECO:0000256" key="1">
    <source>
        <dbReference type="SAM" id="Coils"/>
    </source>
</evidence>
<dbReference type="SMART" id="SM01139">
    <property type="entry name" value="Drf_FH3"/>
    <property type="match status" value="1"/>
</dbReference>
<feature type="compositionally biased region" description="Pro residues" evidence="2">
    <location>
        <begin position="562"/>
        <end position="593"/>
    </location>
</feature>
<feature type="domain" description="FH2" evidence="5">
    <location>
        <begin position="605"/>
        <end position="1011"/>
    </location>
</feature>
<dbReference type="SMART" id="SM01140">
    <property type="entry name" value="Drf_GBD"/>
    <property type="match status" value="1"/>
</dbReference>
<dbReference type="InterPro" id="IPR014768">
    <property type="entry name" value="GBD/FH3_dom"/>
</dbReference>
<dbReference type="GO" id="GO:0030838">
    <property type="term" value="P:positive regulation of actin filament polymerization"/>
    <property type="evidence" value="ECO:0007669"/>
    <property type="project" value="TreeGrafter"/>
</dbReference>
<dbReference type="PROSITE" id="PS51232">
    <property type="entry name" value="GBD_FH3"/>
    <property type="match status" value="1"/>
</dbReference>
<dbReference type="Pfam" id="PF06371">
    <property type="entry name" value="Drf_GBD"/>
    <property type="match status" value="1"/>
</dbReference>
<dbReference type="FunFam" id="1.25.10.10:FF:000800">
    <property type="entry name" value="Disheveled-associated activator of morphogenesis"/>
    <property type="match status" value="1"/>
</dbReference>
<dbReference type="AlphaFoldDB" id="A0AAD9K921"/>
<dbReference type="InterPro" id="IPR010473">
    <property type="entry name" value="GTPase-bd"/>
</dbReference>
<dbReference type="Pfam" id="PF06367">
    <property type="entry name" value="Drf_FH3"/>
    <property type="match status" value="1"/>
</dbReference>
<dbReference type="GO" id="GO:0003779">
    <property type="term" value="F:actin binding"/>
    <property type="evidence" value="ECO:0007669"/>
    <property type="project" value="InterPro"/>
</dbReference>
<gene>
    <name evidence="6" type="ORF">NP493_1306g00020</name>
</gene>
<evidence type="ECO:0000259" key="4">
    <source>
        <dbReference type="PROSITE" id="PS51232"/>
    </source>
</evidence>
<dbReference type="EMBL" id="JAODUO010001303">
    <property type="protein sequence ID" value="KAK2166761.1"/>
    <property type="molecule type" value="Genomic_DNA"/>
</dbReference>
<feature type="region of interest" description="Disordered" evidence="2">
    <location>
        <begin position="553"/>
        <end position="595"/>
    </location>
</feature>
<dbReference type="Proteomes" id="UP001209878">
    <property type="component" value="Unassembled WGS sequence"/>
</dbReference>
<dbReference type="InterPro" id="IPR015425">
    <property type="entry name" value="FH2_Formin"/>
</dbReference>
<keyword evidence="1" id="KW-0175">Coiled coil</keyword>
<dbReference type="InterPro" id="IPR014767">
    <property type="entry name" value="DAD_dom"/>
</dbReference>
<feature type="region of interest" description="Disordered" evidence="2">
    <location>
        <begin position="998"/>
        <end position="1032"/>
    </location>
</feature>
<proteinExistence type="predicted"/>
<dbReference type="InterPro" id="IPR011989">
    <property type="entry name" value="ARM-like"/>
</dbReference>
<dbReference type="PANTHER" id="PTHR45725">
    <property type="entry name" value="FORMIN HOMOLOGY 2 FAMILY MEMBER"/>
    <property type="match status" value="1"/>
</dbReference>
<feature type="compositionally biased region" description="Basic and acidic residues" evidence="2">
    <location>
        <begin position="998"/>
        <end position="1007"/>
    </location>
</feature>
<dbReference type="InterPro" id="IPR051425">
    <property type="entry name" value="Formin_Homology"/>
</dbReference>
<dbReference type="InterPro" id="IPR042201">
    <property type="entry name" value="FH2_Formin_sf"/>
</dbReference>
<dbReference type="Gene3D" id="1.25.10.10">
    <property type="entry name" value="Leucine-rich Repeat Variant"/>
    <property type="match status" value="1"/>
</dbReference>
<name>A0AAD9K921_RIDPI</name>
<feature type="coiled-coil region" evidence="1">
    <location>
        <begin position="429"/>
        <end position="516"/>
    </location>
</feature>
<evidence type="ECO:0000259" key="5">
    <source>
        <dbReference type="PROSITE" id="PS51444"/>
    </source>
</evidence>
<evidence type="ECO:0000313" key="7">
    <source>
        <dbReference type="Proteomes" id="UP001209878"/>
    </source>
</evidence>
<dbReference type="InterPro" id="IPR010472">
    <property type="entry name" value="FH3_dom"/>
</dbReference>